<feature type="region of interest" description="Disordered" evidence="1">
    <location>
        <begin position="204"/>
        <end position="246"/>
    </location>
</feature>
<evidence type="ECO:0000313" key="3">
    <source>
        <dbReference type="Proteomes" id="UP000764110"/>
    </source>
</evidence>
<feature type="compositionally biased region" description="Basic and acidic residues" evidence="1">
    <location>
        <begin position="222"/>
        <end position="231"/>
    </location>
</feature>
<name>A0A9P8M8M2_9HYPO</name>
<gene>
    <name evidence="2" type="ORF">MHUMG1_06717</name>
</gene>
<comment type="caution">
    <text evidence="2">The sequence shown here is derived from an EMBL/GenBank/DDBJ whole genome shotgun (WGS) entry which is preliminary data.</text>
</comment>
<feature type="compositionally biased region" description="Polar residues" evidence="1">
    <location>
        <begin position="204"/>
        <end position="221"/>
    </location>
</feature>
<organism evidence="2 3">
    <name type="scientific">Metarhizium humberi</name>
    <dbReference type="NCBI Taxonomy" id="2596975"/>
    <lineage>
        <taxon>Eukaryota</taxon>
        <taxon>Fungi</taxon>
        <taxon>Dikarya</taxon>
        <taxon>Ascomycota</taxon>
        <taxon>Pezizomycotina</taxon>
        <taxon>Sordariomycetes</taxon>
        <taxon>Hypocreomycetidae</taxon>
        <taxon>Hypocreales</taxon>
        <taxon>Clavicipitaceae</taxon>
        <taxon>Metarhizium</taxon>
    </lineage>
</organism>
<protein>
    <submittedName>
        <fullName evidence="2">Uncharacterized protein</fullName>
    </submittedName>
</protein>
<dbReference type="EMBL" id="JACEFI010000012">
    <property type="protein sequence ID" value="KAH0595542.1"/>
    <property type="molecule type" value="Genomic_DNA"/>
</dbReference>
<keyword evidence="3" id="KW-1185">Reference proteome</keyword>
<accession>A0A9P8M8M2</accession>
<evidence type="ECO:0000313" key="2">
    <source>
        <dbReference type="EMBL" id="KAH0595542.1"/>
    </source>
</evidence>
<sequence length="246" mass="26732">MLHEPLDDGGGLAELGFGQIVGNRASVSTGCRRTTGDTIGVNWCKTSGNIWLAIVTLEGATVVLDDLTFRKGKRPVGRGVLKAPTRKIEKDKKANSSRINNSAVVQVPAETGPANQSLGPRLFAVSIVVGKYHQPFLAGFLAREESCASLSIDIQSDVEVRVKGLHNYHASSPNHTCRVRLKGPEERYAVDLSAAARFQWPATSYTQNRPGTTRPQWSLRLSDQRDEEKQRLASPITRSSTRAGGV</sequence>
<dbReference type="AlphaFoldDB" id="A0A9P8M8M2"/>
<reference evidence="2 3" key="1">
    <citation type="submission" date="2020-07" db="EMBL/GenBank/DDBJ databases">
        <title>Metarhizium humberi genome.</title>
        <authorList>
            <person name="Lysoe E."/>
        </authorList>
    </citation>
    <scope>NUCLEOTIDE SEQUENCE [LARGE SCALE GENOMIC DNA]</scope>
    <source>
        <strain evidence="2 3">ESALQ1638</strain>
    </source>
</reference>
<dbReference type="Proteomes" id="UP000764110">
    <property type="component" value="Unassembled WGS sequence"/>
</dbReference>
<feature type="compositionally biased region" description="Polar residues" evidence="1">
    <location>
        <begin position="236"/>
        <end position="246"/>
    </location>
</feature>
<evidence type="ECO:0000256" key="1">
    <source>
        <dbReference type="SAM" id="MobiDB-lite"/>
    </source>
</evidence>
<proteinExistence type="predicted"/>